<evidence type="ECO:0000313" key="3">
    <source>
        <dbReference type="EMBL" id="UMM23809.1"/>
    </source>
</evidence>
<dbReference type="EMBL" id="CP092622">
    <property type="protein sequence ID" value="UMM23809.1"/>
    <property type="molecule type" value="Genomic_DNA"/>
</dbReference>
<evidence type="ECO:0000259" key="2">
    <source>
        <dbReference type="Pfam" id="PF04435"/>
    </source>
</evidence>
<feature type="domain" description="SPK" evidence="2">
    <location>
        <begin position="3"/>
        <end position="104"/>
    </location>
</feature>
<name>A0AAE9EKF8_CAEBR</name>
<sequence>MAIKFIWERVKDYSLPENLEKWCLVARKEIGYTSRAHSLYVLIRRKLENIEDLQGFSLSEKVRLLFLFSVRVIKDFMKELQDAKFLVKLNSSNKVTFFLSPDGTAYQSNHSKNLKYFKGKKDDDFAFNYKLDAGFHQKCLRAVFIFEKRDQRIPTDVFIRLYDMILQSLKRENPQKAHKKSMKLLTLLKMMKTALIDLLGADEMGYAQKMLDEEAWKLEGGEDEVSLKTIQKKTGLSDASGHEPMGRSQRMASKQASGSFGGLKNQFPMLIAV</sequence>
<dbReference type="PANTHER" id="PTHR23362:SF0">
    <property type="entry name" value="CALPONIN-HOMOLOGY (CH) DOMAIN-CONTAINING PROTEIN-RELATED"/>
    <property type="match status" value="1"/>
</dbReference>
<protein>
    <recommendedName>
        <fullName evidence="2">SPK domain-containing protein</fullName>
    </recommendedName>
</protein>
<accession>A0AAE9EKF8</accession>
<reference evidence="3 4" key="1">
    <citation type="submission" date="2022-04" db="EMBL/GenBank/DDBJ databases">
        <title>Chromosome-level reference genomes for two strains of Caenorhabditis briggsae: an improved platform for comparative genomics.</title>
        <authorList>
            <person name="Stevens L."/>
            <person name="Andersen E."/>
        </authorList>
    </citation>
    <scope>NUCLEOTIDE SEQUENCE [LARGE SCALE GENOMIC DNA]</scope>
    <source>
        <strain evidence="3">VX34</strain>
        <tissue evidence="3">Whole-organism</tissue>
    </source>
</reference>
<evidence type="ECO:0000313" key="4">
    <source>
        <dbReference type="Proteomes" id="UP000829354"/>
    </source>
</evidence>
<gene>
    <name evidence="3" type="ORF">L5515_004340</name>
</gene>
<feature type="region of interest" description="Disordered" evidence="1">
    <location>
        <begin position="231"/>
        <end position="260"/>
    </location>
</feature>
<dbReference type="AlphaFoldDB" id="A0AAE9EKF8"/>
<dbReference type="PANTHER" id="PTHR23362">
    <property type="entry name" value="L-PLASTIN-RELATED"/>
    <property type="match status" value="1"/>
</dbReference>
<dbReference type="InterPro" id="IPR006570">
    <property type="entry name" value="SPK_dom"/>
</dbReference>
<dbReference type="InterPro" id="IPR053315">
    <property type="entry name" value="Peptidase_C14A"/>
</dbReference>
<keyword evidence="4" id="KW-1185">Reference proteome</keyword>
<evidence type="ECO:0000256" key="1">
    <source>
        <dbReference type="SAM" id="MobiDB-lite"/>
    </source>
</evidence>
<dbReference type="Pfam" id="PF04435">
    <property type="entry name" value="SPK"/>
    <property type="match status" value="1"/>
</dbReference>
<proteinExistence type="predicted"/>
<dbReference type="Proteomes" id="UP000829354">
    <property type="component" value="Chromosome III"/>
</dbReference>
<organism evidence="3 4">
    <name type="scientific">Caenorhabditis briggsae</name>
    <dbReference type="NCBI Taxonomy" id="6238"/>
    <lineage>
        <taxon>Eukaryota</taxon>
        <taxon>Metazoa</taxon>
        <taxon>Ecdysozoa</taxon>
        <taxon>Nematoda</taxon>
        <taxon>Chromadorea</taxon>
        <taxon>Rhabditida</taxon>
        <taxon>Rhabditina</taxon>
        <taxon>Rhabditomorpha</taxon>
        <taxon>Rhabditoidea</taxon>
        <taxon>Rhabditidae</taxon>
        <taxon>Peloderinae</taxon>
        <taxon>Caenorhabditis</taxon>
    </lineage>
</organism>